<dbReference type="InterPro" id="IPR005107">
    <property type="entry name" value="CO_DH_flav_C"/>
</dbReference>
<gene>
    <name evidence="2" type="ordered locus">AMED_3720</name>
</gene>
<dbReference type="KEGG" id="amd:AMED_3720"/>
<evidence type="ECO:0000313" key="2">
    <source>
        <dbReference type="EMBL" id="ADJ45501.1"/>
    </source>
</evidence>
<proteinExistence type="predicted"/>
<organism evidence="2 3">
    <name type="scientific">Amycolatopsis mediterranei (strain U-32)</name>
    <dbReference type="NCBI Taxonomy" id="749927"/>
    <lineage>
        <taxon>Bacteria</taxon>
        <taxon>Bacillati</taxon>
        <taxon>Actinomycetota</taxon>
        <taxon>Actinomycetes</taxon>
        <taxon>Pseudonocardiales</taxon>
        <taxon>Pseudonocardiaceae</taxon>
        <taxon>Amycolatopsis</taxon>
    </lineage>
</organism>
<sequence>MIRAAKIAAGGVGTVPWKLPAVERYLLGKRPSDSLWTKAAQRAADGARPLRHNGFKVELLKRTVERQLRVVGGTR</sequence>
<dbReference type="AlphaFoldDB" id="A0A0H3D4A6"/>
<accession>A0A0H3D4A6</accession>
<dbReference type="HOGENOM" id="CLU_2662992_0_0_11"/>
<dbReference type="Gene3D" id="3.30.390.50">
    <property type="entry name" value="CO dehydrogenase flavoprotein, C-terminal domain"/>
    <property type="match status" value="1"/>
</dbReference>
<dbReference type="PATRIC" id="fig|749927.5.peg.3848"/>
<evidence type="ECO:0000259" key="1">
    <source>
        <dbReference type="Pfam" id="PF03450"/>
    </source>
</evidence>
<dbReference type="eggNOG" id="COG1319">
    <property type="taxonomic scope" value="Bacteria"/>
</dbReference>
<protein>
    <submittedName>
        <fullName evidence="2">Carbon-monoxide dehydrogenase medium subunit</fullName>
    </submittedName>
</protein>
<evidence type="ECO:0000313" key="3">
    <source>
        <dbReference type="Proteomes" id="UP000000328"/>
    </source>
</evidence>
<dbReference type="OrthoDB" id="9814706at2"/>
<dbReference type="SUPFAM" id="SSF55447">
    <property type="entry name" value="CO dehydrogenase flavoprotein C-terminal domain-like"/>
    <property type="match status" value="1"/>
</dbReference>
<feature type="domain" description="CO dehydrogenase flavoprotein C-terminal" evidence="1">
    <location>
        <begin position="2"/>
        <end position="62"/>
    </location>
</feature>
<dbReference type="Pfam" id="PF03450">
    <property type="entry name" value="CO_deh_flav_C"/>
    <property type="match status" value="1"/>
</dbReference>
<dbReference type="InterPro" id="IPR036683">
    <property type="entry name" value="CO_DH_flav_C_dom_sf"/>
</dbReference>
<dbReference type="Proteomes" id="UP000000328">
    <property type="component" value="Chromosome"/>
</dbReference>
<dbReference type="EMBL" id="CP002000">
    <property type="protein sequence ID" value="ADJ45501.1"/>
    <property type="molecule type" value="Genomic_DNA"/>
</dbReference>
<reference evidence="2 3" key="1">
    <citation type="journal article" date="2010" name="Cell Res.">
        <title>Complete genome sequence of the rifamycin SV-producing Amycolatopsis mediterranei U32 revealed its genetic characteristics in phylogeny and metabolism.</title>
        <authorList>
            <person name="Zhao W."/>
            <person name="Zhong Y."/>
            <person name="Yuan H."/>
            <person name="Wang J."/>
            <person name="Zheng H."/>
            <person name="Wang Y."/>
            <person name="Cen X."/>
            <person name="Xu F."/>
            <person name="Bai J."/>
            <person name="Han X."/>
            <person name="Lu G."/>
            <person name="Zhu Y."/>
            <person name="Shao Z."/>
            <person name="Yan H."/>
            <person name="Li C."/>
            <person name="Peng N."/>
            <person name="Zhang Z."/>
            <person name="Zhang Y."/>
            <person name="Lin W."/>
            <person name="Fan Y."/>
            <person name="Qin Z."/>
            <person name="Hu Y."/>
            <person name="Zhu B."/>
            <person name="Wang S."/>
            <person name="Ding X."/>
            <person name="Zhao G.P."/>
        </authorList>
    </citation>
    <scope>NUCLEOTIDE SEQUENCE [LARGE SCALE GENOMIC DNA]</scope>
    <source>
        <strain evidence="3">U-32</strain>
    </source>
</reference>
<name>A0A0H3D4A6_AMYMU</name>